<dbReference type="Proteomes" id="UP000093902">
    <property type="component" value="Unassembled WGS sequence"/>
</dbReference>
<feature type="domain" description="Stress-response A/B barrel" evidence="1">
    <location>
        <begin position="111"/>
        <end position="206"/>
    </location>
</feature>
<gene>
    <name evidence="2" type="ORF">A5792_31860</name>
</gene>
<dbReference type="EMBL" id="LZSO01000047">
    <property type="protein sequence ID" value="OBB23128.1"/>
    <property type="molecule type" value="Genomic_DNA"/>
</dbReference>
<dbReference type="PROSITE" id="PS51502">
    <property type="entry name" value="S_R_A_B_BARREL"/>
    <property type="match status" value="1"/>
</dbReference>
<proteinExistence type="predicted"/>
<reference evidence="3" key="1">
    <citation type="submission" date="2016-06" db="EMBL/GenBank/DDBJ databases">
        <authorList>
            <person name="Sutton G."/>
            <person name="Brinkac L."/>
            <person name="Sanka R."/>
            <person name="Adams M."/>
            <person name="Lau E."/>
            <person name="Mehaffy C."/>
            <person name="Tameris M."/>
            <person name="Hatherill M."/>
            <person name="Hanekom W."/>
            <person name="Mahomed H."/>
            <person name="Mcshane H."/>
        </authorList>
    </citation>
    <scope>NUCLEOTIDE SEQUENCE [LARGE SCALE GENOMIC DNA]</scope>
    <source>
        <strain evidence="3">852002-51209_SCH5440388</strain>
    </source>
</reference>
<dbReference type="SMART" id="SM00886">
    <property type="entry name" value="Dabb"/>
    <property type="match status" value="1"/>
</dbReference>
<accession>A0A1A0QMG9</accession>
<dbReference type="STRING" id="43304.GCA_001403655_00960"/>
<dbReference type="SUPFAM" id="SSF54909">
    <property type="entry name" value="Dimeric alpha+beta barrel"/>
    <property type="match status" value="1"/>
</dbReference>
<dbReference type="InterPro" id="IPR011008">
    <property type="entry name" value="Dimeric_a/b-barrel"/>
</dbReference>
<comment type="caution">
    <text evidence="2">The sequence shown here is derived from an EMBL/GenBank/DDBJ whole genome shotgun (WGS) entry which is preliminary data.</text>
</comment>
<protein>
    <submittedName>
        <fullName evidence="2">Stress responsive protein</fullName>
    </submittedName>
</protein>
<evidence type="ECO:0000313" key="3">
    <source>
        <dbReference type="Proteomes" id="UP000093902"/>
    </source>
</evidence>
<dbReference type="Gene3D" id="3.30.70.100">
    <property type="match status" value="1"/>
</dbReference>
<dbReference type="AlphaFoldDB" id="A0A1A0QMG9"/>
<sequence length="220" mass="24294">MTDCSPALPDAPAGAATLGVTRLVDVDESERGRILGALRNAAERSGASRTLVEPTLPGSRNGGDILVHLRFANEADWQKSDFDEVLEDPAITRVNGVTYQGAPTRRGSGTVYRALLLRVPDEVEAETVATFESELLMMPRHVPTIAAWQLSRVEQAIGTSEWTHVFEQEFTDVDGLMGPYLMHPIHWAVVDRWFDPETTDIIVRDRVCHSFCELPSPVLS</sequence>
<evidence type="ECO:0000313" key="2">
    <source>
        <dbReference type="EMBL" id="OBB23128.1"/>
    </source>
</evidence>
<organism evidence="2 3">
    <name type="scientific">Mycolicibacterium peregrinum</name>
    <name type="common">Mycobacterium peregrinum</name>
    <dbReference type="NCBI Taxonomy" id="43304"/>
    <lineage>
        <taxon>Bacteria</taxon>
        <taxon>Bacillati</taxon>
        <taxon>Actinomycetota</taxon>
        <taxon>Actinomycetes</taxon>
        <taxon>Mycobacteriales</taxon>
        <taxon>Mycobacteriaceae</taxon>
        <taxon>Mycolicibacterium</taxon>
    </lineage>
</organism>
<dbReference type="Pfam" id="PF07876">
    <property type="entry name" value="Dabb"/>
    <property type="match status" value="1"/>
</dbReference>
<dbReference type="InterPro" id="IPR013097">
    <property type="entry name" value="Dabb"/>
</dbReference>
<evidence type="ECO:0000259" key="1">
    <source>
        <dbReference type="PROSITE" id="PS51502"/>
    </source>
</evidence>
<name>A0A1A0QMG9_MYCPR</name>